<evidence type="ECO:0000313" key="3">
    <source>
        <dbReference type="EMBL" id="WOL17665.1"/>
    </source>
</evidence>
<dbReference type="AlphaFoldDB" id="A0AAQ3KZT7"/>
<comment type="similarity">
    <text evidence="1">Belongs to the UDP-glycosyltransferase family.</text>
</comment>
<dbReference type="GO" id="GO:0080043">
    <property type="term" value="F:quercetin 3-O-glucosyltransferase activity"/>
    <property type="evidence" value="ECO:0007669"/>
    <property type="project" value="TreeGrafter"/>
</dbReference>
<name>A0AAQ3KZT7_9LILI</name>
<dbReference type="FunFam" id="3.40.50.2000:FF:000061">
    <property type="entry name" value="UDP-glycosyltransferase 83A1"/>
    <property type="match status" value="1"/>
</dbReference>
<accession>A0AAQ3KZT7</accession>
<dbReference type="SUPFAM" id="SSF53756">
    <property type="entry name" value="UDP-Glycosyltransferase/glycogen phosphorylase"/>
    <property type="match status" value="1"/>
</dbReference>
<keyword evidence="2" id="KW-0808">Transferase</keyword>
<dbReference type="EMBL" id="CP136897">
    <property type="protein sequence ID" value="WOL17665.1"/>
    <property type="molecule type" value="Genomic_DNA"/>
</dbReference>
<evidence type="ECO:0000256" key="2">
    <source>
        <dbReference type="ARBA" id="ARBA00022679"/>
    </source>
</evidence>
<dbReference type="GO" id="GO:0080044">
    <property type="term" value="F:quercetin 7-O-glucosyltransferase activity"/>
    <property type="evidence" value="ECO:0007669"/>
    <property type="project" value="TreeGrafter"/>
</dbReference>
<dbReference type="PANTHER" id="PTHR11926">
    <property type="entry name" value="GLUCOSYL/GLUCURONOSYL TRANSFERASES"/>
    <property type="match status" value="1"/>
</dbReference>
<proteinExistence type="inferred from homology"/>
<dbReference type="Proteomes" id="UP001327560">
    <property type="component" value="Chromosome 8"/>
</dbReference>
<dbReference type="CDD" id="cd03784">
    <property type="entry name" value="GT1_Gtf-like"/>
    <property type="match status" value="1"/>
</dbReference>
<organism evidence="3 4">
    <name type="scientific">Canna indica</name>
    <name type="common">Indian-shot</name>
    <dbReference type="NCBI Taxonomy" id="4628"/>
    <lineage>
        <taxon>Eukaryota</taxon>
        <taxon>Viridiplantae</taxon>
        <taxon>Streptophyta</taxon>
        <taxon>Embryophyta</taxon>
        <taxon>Tracheophyta</taxon>
        <taxon>Spermatophyta</taxon>
        <taxon>Magnoliopsida</taxon>
        <taxon>Liliopsida</taxon>
        <taxon>Zingiberales</taxon>
        <taxon>Cannaceae</taxon>
        <taxon>Canna</taxon>
    </lineage>
</organism>
<dbReference type="InterPro" id="IPR002213">
    <property type="entry name" value="UDP_glucos_trans"/>
</dbReference>
<sequence>MGLPQLPHALVLPYPAQGHVIPLMELSHCLVDHGFRITFVNTEFNHERVVAALSKESRTDEFNLLSVPDGLGSDEDRNDLGRLTEAFMKTMPLCLEELILKSREEGEEITCMIADDSMAWALEVAKKTGLRSAAFWPASALLLATILGIPDLISRGVIDEDGAPIKQEMFALGPGMPLMNTAHFVWNCLGDRKTQQIVFNYMLNNNRATDIAEFIICNSFREIEEPVFTNTPKILPVGPLLSGLRPSRPVGHFWSEDTTCESWLDEHPPGSVIYVAFGSFTIFDRRQFEELALGLEATGRPFLWVVRPDLTGQAGDPYPCGFRERVGGRGRMVAWSPQHKVLAHPSVGCFVSHCGWNSTMEGVRNGVLFLCWPYFGDQFLNQSYICDVWKVGLRLIADGSGIVKQQHIKSKVEELLGNGGMRARVSVLKEKAHGNISKGGSSLENLNAFVHAMKREKA</sequence>
<evidence type="ECO:0000256" key="1">
    <source>
        <dbReference type="ARBA" id="ARBA00009995"/>
    </source>
</evidence>
<dbReference type="FunFam" id="3.40.50.2000:FF:000108">
    <property type="entry name" value="UDP-glycosyltransferase 83A1"/>
    <property type="match status" value="1"/>
</dbReference>
<keyword evidence="4" id="KW-1185">Reference proteome</keyword>
<reference evidence="3 4" key="1">
    <citation type="submission" date="2023-10" db="EMBL/GenBank/DDBJ databases">
        <title>Chromosome-scale genome assembly provides insights into flower coloration mechanisms of Canna indica.</title>
        <authorList>
            <person name="Li C."/>
        </authorList>
    </citation>
    <scope>NUCLEOTIDE SEQUENCE [LARGE SCALE GENOMIC DNA]</scope>
    <source>
        <tissue evidence="3">Flower</tissue>
    </source>
</reference>
<dbReference type="Gene3D" id="3.40.50.2000">
    <property type="entry name" value="Glycogen Phosphorylase B"/>
    <property type="match status" value="2"/>
</dbReference>
<dbReference type="Pfam" id="PF00201">
    <property type="entry name" value="UDPGT"/>
    <property type="match status" value="1"/>
</dbReference>
<gene>
    <name evidence="3" type="ORF">Cni_G26458</name>
</gene>
<evidence type="ECO:0000313" key="4">
    <source>
        <dbReference type="Proteomes" id="UP001327560"/>
    </source>
</evidence>
<protein>
    <submittedName>
        <fullName evidence="3">UDP-glycosyltransferase 83A1-like</fullName>
    </submittedName>
</protein>
<dbReference type="PANTHER" id="PTHR11926:SF1412">
    <property type="entry name" value="UDP-GLYCOSYLTRANSFERASE 83A1-LIKE"/>
    <property type="match status" value="1"/>
</dbReference>